<dbReference type="InterPro" id="IPR042098">
    <property type="entry name" value="TauD-like_sf"/>
</dbReference>
<dbReference type="NCBIfam" id="TIGR02410">
    <property type="entry name" value="carnitine_TMLD"/>
    <property type="match status" value="1"/>
</dbReference>
<sequence length="410" mass="48136">MFLIRGCIISRRFLSSTNIFLKNINSVNIIDNRRGLQLEEDDGQNIQIPLIWLRDHCKSKESYNWNTFQKNVSLNDLWKQSEITNDSDVKLNKKNQKLSIKWSDGHKSEYDISSILKSHKYKNDQIPEKILWNKKIFLANSKPLSYKNLNLKEFYKEFYKYGLVFVNDVPYDDPKHTEELCKKIACIQNTLFGDFWVFSNNTTTESHADTAYTSLPIGLHTDCTYFNHSPGIQVLHCLHKAESGGENILTDGIYCAQKLKKKYPTYFKFLSKNKFYHHYKELPRDRENGTGYHSINNCKIIQTSNGEIKQISFNPYDRMDLTIGKSEDDYDKLMMFYQSYIKFNEILSDDENKLVLTLNPGTVMFMDNRRVLHARKEFEGKRVMCGAYLNYDDLEARANSLFEGNKIEYL</sequence>
<evidence type="ECO:0000256" key="8">
    <source>
        <dbReference type="ARBA" id="ARBA00022873"/>
    </source>
</evidence>
<dbReference type="GO" id="GO:0050353">
    <property type="term" value="F:trimethyllysine dioxygenase activity"/>
    <property type="evidence" value="ECO:0007669"/>
    <property type="project" value="UniProtKB-EC"/>
</dbReference>
<comment type="cofactor">
    <cofactor evidence="2">
        <name>L-ascorbate</name>
        <dbReference type="ChEBI" id="CHEBI:38290"/>
    </cofactor>
</comment>
<dbReference type="EC" id="1.14.11.8" evidence="5"/>
<feature type="domain" description="Gamma-butyrobetaine hydroxylase-like N-terminal" evidence="18">
    <location>
        <begin position="31"/>
        <end position="111"/>
    </location>
</feature>
<feature type="domain" description="TauD/TfdA-like" evidence="17">
    <location>
        <begin position="150"/>
        <end position="388"/>
    </location>
</feature>
<comment type="similarity">
    <text evidence="4">Belongs to the gamma-BBH/TMLD family.</text>
</comment>
<dbReference type="Proteomes" id="UP000035680">
    <property type="component" value="Unassembled WGS sequence"/>
</dbReference>
<evidence type="ECO:0000256" key="7">
    <source>
        <dbReference type="ARBA" id="ARBA00022723"/>
    </source>
</evidence>
<reference evidence="19" key="1">
    <citation type="submission" date="2014-07" db="EMBL/GenBank/DDBJ databases">
        <authorList>
            <person name="Martin A.A"/>
            <person name="De Silva N."/>
        </authorList>
    </citation>
    <scope>NUCLEOTIDE SEQUENCE</scope>
</reference>
<dbReference type="GO" id="GO:0005506">
    <property type="term" value="F:iron ion binding"/>
    <property type="evidence" value="ECO:0007669"/>
    <property type="project" value="InterPro"/>
</dbReference>
<dbReference type="AlphaFoldDB" id="A0A0K0FZU7"/>
<evidence type="ECO:0000256" key="2">
    <source>
        <dbReference type="ARBA" id="ARBA00001961"/>
    </source>
</evidence>
<evidence type="ECO:0000313" key="19">
    <source>
        <dbReference type="Proteomes" id="UP000035680"/>
    </source>
</evidence>
<dbReference type="InterPro" id="IPR038492">
    <property type="entry name" value="GBBH-like_N_sf"/>
</dbReference>
<evidence type="ECO:0000256" key="12">
    <source>
        <dbReference type="ARBA" id="ARBA00030363"/>
    </source>
</evidence>
<evidence type="ECO:0000256" key="14">
    <source>
        <dbReference type="ARBA" id="ARBA00032283"/>
    </source>
</evidence>
<dbReference type="PANTHER" id="PTHR10696:SF51">
    <property type="entry name" value="TRIMETHYLLYSINE DIOXYGENASE, MITOCHONDRIAL"/>
    <property type="match status" value="1"/>
</dbReference>
<evidence type="ECO:0000256" key="16">
    <source>
        <dbReference type="ARBA" id="ARBA00049334"/>
    </source>
</evidence>
<reference evidence="20" key="2">
    <citation type="submission" date="2015-08" db="UniProtKB">
        <authorList>
            <consortium name="WormBaseParasite"/>
        </authorList>
    </citation>
    <scope>IDENTIFICATION</scope>
</reference>
<keyword evidence="19" id="KW-1185">Reference proteome</keyword>
<dbReference type="GO" id="GO:0045329">
    <property type="term" value="P:carnitine biosynthetic process"/>
    <property type="evidence" value="ECO:0007669"/>
    <property type="project" value="UniProtKB-UniPathway"/>
</dbReference>
<dbReference type="Gene3D" id="3.30.2020.30">
    <property type="match status" value="1"/>
</dbReference>
<evidence type="ECO:0000259" key="18">
    <source>
        <dbReference type="Pfam" id="PF06155"/>
    </source>
</evidence>
<accession>A0A0K0FZU7</accession>
<name>A0A0K0FZU7_STRVS</name>
<dbReference type="Gene3D" id="3.60.130.10">
    <property type="entry name" value="Clavaminate synthase-like"/>
    <property type="match status" value="1"/>
</dbReference>
<evidence type="ECO:0000256" key="9">
    <source>
        <dbReference type="ARBA" id="ARBA00022964"/>
    </source>
</evidence>
<dbReference type="InterPro" id="IPR012776">
    <property type="entry name" value="Trimethyllysine_dOase"/>
</dbReference>
<proteinExistence type="inferred from homology"/>
<dbReference type="GO" id="GO:0005739">
    <property type="term" value="C:mitochondrion"/>
    <property type="evidence" value="ECO:0007669"/>
    <property type="project" value="TreeGrafter"/>
</dbReference>
<dbReference type="InterPro" id="IPR050411">
    <property type="entry name" value="AlphaKG_dependent_hydroxylases"/>
</dbReference>
<evidence type="ECO:0000256" key="11">
    <source>
        <dbReference type="ARBA" id="ARBA00023004"/>
    </source>
</evidence>
<dbReference type="SUPFAM" id="SSF51197">
    <property type="entry name" value="Clavaminate synthase-like"/>
    <property type="match status" value="1"/>
</dbReference>
<comment type="catalytic activity">
    <reaction evidence="16">
        <text>N(6),N(6),N(6)-trimethyl-L-lysine + 2-oxoglutarate + O2 = (3S)-3-hydroxy-N(6),N(6),N(6)-trimethyl-L-lysine + succinate + CO2</text>
        <dbReference type="Rhea" id="RHEA:14181"/>
        <dbReference type="ChEBI" id="CHEBI:15379"/>
        <dbReference type="ChEBI" id="CHEBI:16526"/>
        <dbReference type="ChEBI" id="CHEBI:16810"/>
        <dbReference type="ChEBI" id="CHEBI:30031"/>
        <dbReference type="ChEBI" id="CHEBI:58100"/>
        <dbReference type="ChEBI" id="CHEBI:141499"/>
        <dbReference type="EC" id="1.14.11.8"/>
    </reaction>
</comment>
<evidence type="ECO:0000259" key="17">
    <source>
        <dbReference type="Pfam" id="PF02668"/>
    </source>
</evidence>
<protein>
    <recommendedName>
        <fullName evidence="6">Trimethyllysine dioxygenase, mitochondrial</fullName>
        <ecNumber evidence="5">1.14.11.8</ecNumber>
    </recommendedName>
    <alternativeName>
        <fullName evidence="13">Epsilon-trimethyllysine 2-oxoglutarate dioxygenase</fullName>
    </alternativeName>
    <alternativeName>
        <fullName evidence="12">TML hydroxylase</fullName>
    </alternativeName>
    <alternativeName>
        <fullName evidence="14">TML-alpha-ketoglutarate dioxygenase</fullName>
    </alternativeName>
</protein>
<dbReference type="STRING" id="75913.A0A0K0FZU7"/>
<evidence type="ECO:0000313" key="20">
    <source>
        <dbReference type="WBParaSite" id="SVE_1797700.1"/>
    </source>
</evidence>
<evidence type="ECO:0000256" key="1">
    <source>
        <dbReference type="ARBA" id="ARBA00001954"/>
    </source>
</evidence>
<dbReference type="InterPro" id="IPR003819">
    <property type="entry name" value="TauD/TfdA-like"/>
</dbReference>
<comment type="function">
    <text evidence="15">Converts trimethyllysine (TML) into hydroxytrimethyllysine (HTML).</text>
</comment>
<keyword evidence="10" id="KW-0560">Oxidoreductase</keyword>
<keyword evidence="9" id="KW-0223">Dioxygenase</keyword>
<comment type="cofactor">
    <cofactor evidence="1">
        <name>Fe(2+)</name>
        <dbReference type="ChEBI" id="CHEBI:29033"/>
    </cofactor>
</comment>
<evidence type="ECO:0000256" key="10">
    <source>
        <dbReference type="ARBA" id="ARBA00023002"/>
    </source>
</evidence>
<dbReference type="Pfam" id="PF02668">
    <property type="entry name" value="TauD"/>
    <property type="match status" value="1"/>
</dbReference>
<organism evidence="19 20">
    <name type="scientific">Strongyloides venezuelensis</name>
    <name type="common">Threadworm</name>
    <dbReference type="NCBI Taxonomy" id="75913"/>
    <lineage>
        <taxon>Eukaryota</taxon>
        <taxon>Metazoa</taxon>
        <taxon>Ecdysozoa</taxon>
        <taxon>Nematoda</taxon>
        <taxon>Chromadorea</taxon>
        <taxon>Rhabditida</taxon>
        <taxon>Tylenchina</taxon>
        <taxon>Panagrolaimomorpha</taxon>
        <taxon>Strongyloidoidea</taxon>
        <taxon>Strongyloididae</taxon>
        <taxon>Strongyloides</taxon>
    </lineage>
</organism>
<dbReference type="UniPathway" id="UPA00118"/>
<evidence type="ECO:0000256" key="3">
    <source>
        <dbReference type="ARBA" id="ARBA00005022"/>
    </source>
</evidence>
<evidence type="ECO:0000256" key="5">
    <source>
        <dbReference type="ARBA" id="ARBA00012267"/>
    </source>
</evidence>
<comment type="pathway">
    <text evidence="3">Amine and polyamine biosynthesis; carnitine biosynthesis.</text>
</comment>
<evidence type="ECO:0000256" key="13">
    <source>
        <dbReference type="ARBA" id="ARBA00031778"/>
    </source>
</evidence>
<evidence type="ECO:0000256" key="15">
    <source>
        <dbReference type="ARBA" id="ARBA00046008"/>
    </source>
</evidence>
<dbReference type="WBParaSite" id="SVE_1797700.1">
    <property type="protein sequence ID" value="SVE_1797700.1"/>
    <property type="gene ID" value="SVE_1797700"/>
</dbReference>
<dbReference type="InterPro" id="IPR010376">
    <property type="entry name" value="GBBH-like_N"/>
</dbReference>
<dbReference type="Pfam" id="PF06155">
    <property type="entry name" value="GBBH-like_N"/>
    <property type="match status" value="1"/>
</dbReference>
<keyword evidence="8" id="KW-0124">Carnitine biosynthesis</keyword>
<dbReference type="FunFam" id="3.60.130.10:FF:000001">
    <property type="entry name" value="Trimethyllysine dioxygenase, mitochondrial"/>
    <property type="match status" value="1"/>
</dbReference>
<evidence type="ECO:0000256" key="4">
    <source>
        <dbReference type="ARBA" id="ARBA00008654"/>
    </source>
</evidence>
<evidence type="ECO:0000256" key="6">
    <source>
        <dbReference type="ARBA" id="ARBA00016835"/>
    </source>
</evidence>
<dbReference type="PANTHER" id="PTHR10696">
    <property type="entry name" value="GAMMA-BUTYROBETAINE HYDROXYLASE-RELATED"/>
    <property type="match status" value="1"/>
</dbReference>
<keyword evidence="7" id="KW-0479">Metal-binding</keyword>
<keyword evidence="11" id="KW-0408">Iron</keyword>